<keyword evidence="1" id="KW-1003">Cell membrane</keyword>
<dbReference type="InterPro" id="IPR006059">
    <property type="entry name" value="SBP"/>
</dbReference>
<reference evidence="9" key="1">
    <citation type="journal article" date="2019" name="Int. J. Syst. Evol. Microbiol.">
        <title>The Global Catalogue of Microorganisms (GCM) 10K type strain sequencing project: providing services to taxonomists for standard genome sequencing and annotation.</title>
        <authorList>
            <consortium name="The Broad Institute Genomics Platform"/>
            <consortium name="The Broad Institute Genome Sequencing Center for Infectious Disease"/>
            <person name="Wu L."/>
            <person name="Ma J."/>
        </authorList>
    </citation>
    <scope>NUCLEOTIDE SEQUENCE [LARGE SCALE GENOMIC DNA]</scope>
    <source>
        <strain evidence="9">CCUG 59129</strain>
    </source>
</reference>
<protein>
    <submittedName>
        <fullName evidence="8">Extracellular solute-binding protein</fullName>
    </submittedName>
</protein>
<evidence type="ECO:0000256" key="2">
    <source>
        <dbReference type="ARBA" id="ARBA00022729"/>
    </source>
</evidence>
<dbReference type="RefSeq" id="WP_377565884.1">
    <property type="nucleotide sequence ID" value="NZ_JBHTJZ010000024.1"/>
</dbReference>
<evidence type="ECO:0000256" key="6">
    <source>
        <dbReference type="SAM" id="MobiDB-lite"/>
    </source>
</evidence>
<accession>A0ABW3HTX5</accession>
<feature type="signal peptide" evidence="7">
    <location>
        <begin position="1"/>
        <end position="30"/>
    </location>
</feature>
<organism evidence="8 9">
    <name type="scientific">Paenibacillus chungangensis</name>
    <dbReference type="NCBI Taxonomy" id="696535"/>
    <lineage>
        <taxon>Bacteria</taxon>
        <taxon>Bacillati</taxon>
        <taxon>Bacillota</taxon>
        <taxon>Bacilli</taxon>
        <taxon>Bacillales</taxon>
        <taxon>Paenibacillaceae</taxon>
        <taxon>Paenibacillus</taxon>
    </lineage>
</organism>
<keyword evidence="2 7" id="KW-0732">Signal</keyword>
<dbReference type="InterPro" id="IPR050490">
    <property type="entry name" value="Bact_solute-bd_prot1"/>
</dbReference>
<dbReference type="PROSITE" id="PS51257">
    <property type="entry name" value="PROKAR_LIPOPROTEIN"/>
    <property type="match status" value="1"/>
</dbReference>
<feature type="chain" id="PRO_5045418623" evidence="7">
    <location>
        <begin position="31"/>
        <end position="555"/>
    </location>
</feature>
<dbReference type="SUPFAM" id="SSF53850">
    <property type="entry name" value="Periplasmic binding protein-like II"/>
    <property type="match status" value="1"/>
</dbReference>
<evidence type="ECO:0000256" key="5">
    <source>
        <dbReference type="ARBA" id="ARBA00023288"/>
    </source>
</evidence>
<dbReference type="Proteomes" id="UP001596989">
    <property type="component" value="Unassembled WGS sequence"/>
</dbReference>
<keyword evidence="3" id="KW-0472">Membrane</keyword>
<evidence type="ECO:0000313" key="9">
    <source>
        <dbReference type="Proteomes" id="UP001596989"/>
    </source>
</evidence>
<dbReference type="PANTHER" id="PTHR43649">
    <property type="entry name" value="ARABINOSE-BINDING PROTEIN-RELATED"/>
    <property type="match status" value="1"/>
</dbReference>
<feature type="compositionally biased region" description="Low complexity" evidence="6">
    <location>
        <begin position="34"/>
        <end position="43"/>
    </location>
</feature>
<evidence type="ECO:0000313" key="8">
    <source>
        <dbReference type="EMBL" id="MFD0960925.1"/>
    </source>
</evidence>
<proteinExistence type="predicted"/>
<evidence type="ECO:0000256" key="7">
    <source>
        <dbReference type="SAM" id="SignalP"/>
    </source>
</evidence>
<evidence type="ECO:0000256" key="1">
    <source>
        <dbReference type="ARBA" id="ARBA00022475"/>
    </source>
</evidence>
<dbReference type="Gene3D" id="3.40.190.10">
    <property type="entry name" value="Periplasmic binding protein-like II"/>
    <property type="match status" value="2"/>
</dbReference>
<gene>
    <name evidence="8" type="ORF">ACFQ2I_16160</name>
</gene>
<keyword evidence="9" id="KW-1185">Reference proteome</keyword>
<dbReference type="PANTHER" id="PTHR43649:SF33">
    <property type="entry name" value="POLYGALACTURONAN_RHAMNOGALACTURONAN-BINDING PROTEIN YTCQ"/>
    <property type="match status" value="1"/>
</dbReference>
<evidence type="ECO:0000256" key="4">
    <source>
        <dbReference type="ARBA" id="ARBA00023139"/>
    </source>
</evidence>
<feature type="region of interest" description="Disordered" evidence="6">
    <location>
        <begin position="34"/>
        <end position="56"/>
    </location>
</feature>
<keyword evidence="5" id="KW-0449">Lipoprotein</keyword>
<comment type="caution">
    <text evidence="8">The sequence shown here is derived from an EMBL/GenBank/DDBJ whole genome shotgun (WGS) entry which is preliminary data.</text>
</comment>
<sequence>MGNMKSSNTRKVAYFAILLAVLLASSTVFAGCSSNNEGENGSNKQTDSDKQTEGSGEQTIKLSVMAGTFGAVPENTEVQKEWQRRMEEYIGRKLDIDWQYIPWGDYSDKFKLTLASGDLPDIMTNTGSDLAVQYGRQGLVLDISKYLDQAPNYKAFLDSTPYVESSMYTPEGNMYFFGDGWSNTDNNQGSAYGSLYRFDTFQKHDIKIPETLDELYEAAKKLKQLYPDSYPVNAFPWPKVEEAFMLSNHVRSDIYWDGDRFTYGAVSEGYKEALMFANKLFNEKLLDPEIITQSEDQVKQKVMTGKSFIVPVAWYGFTSEFNSLGQDSMEWGGALVPDNPTYGKAWKMSSIEPGKLIRPYNGVLVSAKTKHPELIVKMLDYQYTDEMIDLLNWGIEGRTYEIKEGKKQYLPEILNAAIPSKALEPFGVGGSNRAGFIFSPQEFSADLGKYRPMPFFAEGKYMVEKNFIATDKYGGEESVAPYDRAPTVTLDKDEQAKRNETMTPIDTYVSEAAIKFIIGERSFDEWDKYKSEIKNLGDYEAIVKMMNDKAEAVVK</sequence>
<dbReference type="EMBL" id="JBHTJZ010000024">
    <property type="protein sequence ID" value="MFD0960925.1"/>
    <property type="molecule type" value="Genomic_DNA"/>
</dbReference>
<name>A0ABW3HTX5_9BACL</name>
<dbReference type="Pfam" id="PF01547">
    <property type="entry name" value="SBP_bac_1"/>
    <property type="match status" value="1"/>
</dbReference>
<keyword evidence="4" id="KW-0564">Palmitate</keyword>
<evidence type="ECO:0000256" key="3">
    <source>
        <dbReference type="ARBA" id="ARBA00023136"/>
    </source>
</evidence>